<reference evidence="1" key="2">
    <citation type="submission" date="2025-09" db="UniProtKB">
        <authorList>
            <consortium name="Ensembl"/>
        </authorList>
    </citation>
    <scope>IDENTIFICATION</scope>
</reference>
<dbReference type="InterPro" id="IPR032710">
    <property type="entry name" value="NTF2-like_dom_sf"/>
</dbReference>
<proteinExistence type="predicted"/>
<gene>
    <name evidence="1" type="primary">C3orf38</name>
</gene>
<dbReference type="Ensembl" id="ENSLLET00000000867.1">
    <property type="protein sequence ID" value="ENSLLEP00000000837.1"/>
    <property type="gene ID" value="ENSLLEG00000000548.1"/>
</dbReference>
<dbReference type="AlphaFoldDB" id="A0A8C5LJ21"/>
<evidence type="ECO:0000313" key="1">
    <source>
        <dbReference type="Ensembl" id="ENSLLEP00000000837.1"/>
    </source>
</evidence>
<dbReference type="InterPro" id="IPR026698">
    <property type="entry name" value="UPF_C3orf38"/>
</dbReference>
<dbReference type="OrthoDB" id="6407068at2759"/>
<dbReference type="GeneTree" id="ENSGT00390000000367"/>
<dbReference type="Proteomes" id="UP000694569">
    <property type="component" value="Unplaced"/>
</dbReference>
<evidence type="ECO:0000313" key="2">
    <source>
        <dbReference type="Proteomes" id="UP000694569"/>
    </source>
</evidence>
<keyword evidence="2" id="KW-1185">Reference proteome</keyword>
<dbReference type="CDD" id="cd00531">
    <property type="entry name" value="NTF2_like"/>
    <property type="match status" value="1"/>
</dbReference>
<sequence length="290" mass="32598">MAGLNAQEKAGSRQLLEQLDTADLMSLTDTVTKSLIRVFSREEAIDAILVYSANATELLKRRKVHRDIIFKYLADQRIPVLPSSDKNQLIQHAINYWQDPGERPKPKTASQAKAEVPSHLGSLDCQLLGEQFCRWFYQLLNSQNPMLGQDKGPWGPQHFWEDAVLKFAYSTMEENMEEYSGAQMTSLRLLALTREEKLVFNPNIDAKGLKCVTSAHGLVVVAVAGTILRNNVWLGVFEQVFGLIRCPIGDNWKIRFVNLKVLGQNTLGSGESPPVLSIQYQTSDLEAFFT</sequence>
<name>A0A8C5LJ21_9ANUR</name>
<dbReference type="SUPFAM" id="SSF54427">
    <property type="entry name" value="NTF2-like"/>
    <property type="match status" value="1"/>
</dbReference>
<dbReference type="Pfam" id="PF15008">
    <property type="entry name" value="DUF4518"/>
    <property type="match status" value="1"/>
</dbReference>
<protein>
    <submittedName>
        <fullName evidence="1">Chromosome 3 open reading frame 38</fullName>
    </submittedName>
</protein>
<organism evidence="1 2">
    <name type="scientific">Leptobrachium leishanense</name>
    <name type="common">Leishan spiny toad</name>
    <dbReference type="NCBI Taxonomy" id="445787"/>
    <lineage>
        <taxon>Eukaryota</taxon>
        <taxon>Metazoa</taxon>
        <taxon>Chordata</taxon>
        <taxon>Craniata</taxon>
        <taxon>Vertebrata</taxon>
        <taxon>Euteleostomi</taxon>
        <taxon>Amphibia</taxon>
        <taxon>Batrachia</taxon>
        <taxon>Anura</taxon>
        <taxon>Pelobatoidea</taxon>
        <taxon>Megophryidae</taxon>
        <taxon>Leptobrachium</taxon>
    </lineage>
</organism>
<accession>A0A8C5LJ21</accession>
<dbReference type="PANTHER" id="PTHR21084">
    <property type="entry name" value="DENSE INCISORS"/>
    <property type="match status" value="1"/>
</dbReference>
<reference evidence="1" key="1">
    <citation type="submission" date="2025-08" db="UniProtKB">
        <authorList>
            <consortium name="Ensembl"/>
        </authorList>
    </citation>
    <scope>IDENTIFICATION</scope>
</reference>
<dbReference type="PANTHER" id="PTHR21084:SF1">
    <property type="entry name" value="DENSE INCISORS"/>
    <property type="match status" value="1"/>
</dbReference>